<evidence type="ECO:0000313" key="2">
    <source>
        <dbReference type="Proteomes" id="UP000887159"/>
    </source>
</evidence>
<dbReference type="AlphaFoldDB" id="A0A8X6V5R0"/>
<organism evidence="1 2">
    <name type="scientific">Trichonephila clavipes</name>
    <name type="common">Golden silk orbweaver</name>
    <name type="synonym">Nephila clavipes</name>
    <dbReference type="NCBI Taxonomy" id="2585209"/>
    <lineage>
        <taxon>Eukaryota</taxon>
        <taxon>Metazoa</taxon>
        <taxon>Ecdysozoa</taxon>
        <taxon>Arthropoda</taxon>
        <taxon>Chelicerata</taxon>
        <taxon>Arachnida</taxon>
        <taxon>Araneae</taxon>
        <taxon>Araneomorphae</taxon>
        <taxon>Entelegynae</taxon>
        <taxon>Araneoidea</taxon>
        <taxon>Nephilidae</taxon>
        <taxon>Trichonephila</taxon>
    </lineage>
</organism>
<accession>A0A8X6V5R0</accession>
<sequence>MSTKLAWELNIWVSRQTYHVTETSAHAPQGLRPSFPTWGMDRTCTLRLTIPKTIGLCGRLLLPTEVRWLSKESCLKRFMDLHDVLSDFLSDKPEMKTVDGEAFVNYLTDTFEKTKSVE</sequence>
<evidence type="ECO:0000313" key="1">
    <source>
        <dbReference type="EMBL" id="GFY05842.1"/>
    </source>
</evidence>
<proteinExistence type="predicted"/>
<gene>
    <name evidence="1" type="ORF">TNCV_4405091</name>
</gene>
<dbReference type="EMBL" id="BMAU01021255">
    <property type="protein sequence ID" value="GFY05842.1"/>
    <property type="molecule type" value="Genomic_DNA"/>
</dbReference>
<dbReference type="Proteomes" id="UP000887159">
    <property type="component" value="Unassembled WGS sequence"/>
</dbReference>
<reference evidence="1" key="1">
    <citation type="submission" date="2020-08" db="EMBL/GenBank/DDBJ databases">
        <title>Multicomponent nature underlies the extraordinary mechanical properties of spider dragline silk.</title>
        <authorList>
            <person name="Kono N."/>
            <person name="Nakamura H."/>
            <person name="Mori M."/>
            <person name="Yoshida Y."/>
            <person name="Ohtoshi R."/>
            <person name="Malay A.D."/>
            <person name="Moran D.A.P."/>
            <person name="Tomita M."/>
            <person name="Numata K."/>
            <person name="Arakawa K."/>
        </authorList>
    </citation>
    <scope>NUCLEOTIDE SEQUENCE</scope>
</reference>
<keyword evidence="2" id="KW-1185">Reference proteome</keyword>
<comment type="caution">
    <text evidence="1">The sequence shown here is derived from an EMBL/GenBank/DDBJ whole genome shotgun (WGS) entry which is preliminary data.</text>
</comment>
<name>A0A8X6V5R0_TRICX</name>
<protein>
    <submittedName>
        <fullName evidence="1">Uncharacterized protein</fullName>
    </submittedName>
</protein>